<dbReference type="GeneID" id="78411765"/>
<dbReference type="EMBL" id="ACKZ01000019">
    <property type="protein sequence ID" value="EEW37223.1"/>
    <property type="molecule type" value="Genomic_DNA"/>
</dbReference>
<dbReference type="Gene3D" id="1.10.1760.20">
    <property type="match status" value="1"/>
</dbReference>
<feature type="transmembrane region" description="Helical" evidence="1">
    <location>
        <begin position="73"/>
        <end position="95"/>
    </location>
</feature>
<accession>C8NGG5</accession>
<sequence>MKNTDLRDLVQTSLFAALIFLGISVFRIQIPFSTQFVHFGNALVVVGCLLFGTKQGAFAATIGLGVFDILNGYAAVVWETILESLIVCLVIHLVYEKALKKDDKIRNIILIGILAALTKIIVNIIKYTFLRGVIVGGLALAPAFIQAINKITGTFGSAALTIIAVPIIYPLFKEALKRVKR</sequence>
<dbReference type="STRING" id="638301.HMPREF0444_1010"/>
<dbReference type="Proteomes" id="UP000005926">
    <property type="component" value="Unassembled WGS sequence"/>
</dbReference>
<dbReference type="Pfam" id="PF07155">
    <property type="entry name" value="ECF-ribofla_trS"/>
    <property type="match status" value="1"/>
</dbReference>
<comment type="caution">
    <text evidence="2">The sequence shown here is derived from an EMBL/GenBank/DDBJ whole genome shotgun (WGS) entry which is preliminary data.</text>
</comment>
<feature type="transmembrane region" description="Helical" evidence="1">
    <location>
        <begin position="12"/>
        <end position="30"/>
    </location>
</feature>
<keyword evidence="1" id="KW-1133">Transmembrane helix</keyword>
<evidence type="ECO:0000313" key="2">
    <source>
        <dbReference type="EMBL" id="EEW37223.1"/>
    </source>
</evidence>
<evidence type="ECO:0000256" key="1">
    <source>
        <dbReference type="SAM" id="Phobius"/>
    </source>
</evidence>
<evidence type="ECO:0000313" key="3">
    <source>
        <dbReference type="Proteomes" id="UP000005926"/>
    </source>
</evidence>
<evidence type="ECO:0008006" key="4">
    <source>
        <dbReference type="Google" id="ProtNLM"/>
    </source>
</evidence>
<keyword evidence="1" id="KW-0812">Transmembrane</keyword>
<gene>
    <name evidence="2" type="ORF">HMPREF0444_1010</name>
</gene>
<organism evidence="2 3">
    <name type="scientific">Granulicatella adiacens ATCC 49175</name>
    <dbReference type="NCBI Taxonomy" id="638301"/>
    <lineage>
        <taxon>Bacteria</taxon>
        <taxon>Bacillati</taxon>
        <taxon>Bacillota</taxon>
        <taxon>Bacilli</taxon>
        <taxon>Lactobacillales</taxon>
        <taxon>Carnobacteriaceae</taxon>
        <taxon>Granulicatella</taxon>
    </lineage>
</organism>
<name>C8NGG5_9LACT</name>
<feature type="transmembrane region" description="Helical" evidence="1">
    <location>
        <begin position="107"/>
        <end position="130"/>
    </location>
</feature>
<keyword evidence="1" id="KW-0472">Membrane</keyword>
<feature type="transmembrane region" description="Helical" evidence="1">
    <location>
        <begin position="42"/>
        <end position="67"/>
    </location>
</feature>
<dbReference type="eggNOG" id="COG4720">
    <property type="taxonomic scope" value="Bacteria"/>
</dbReference>
<dbReference type="HOGENOM" id="CLU_084705_2_1_9"/>
<feature type="transmembrane region" description="Helical" evidence="1">
    <location>
        <begin position="150"/>
        <end position="172"/>
    </location>
</feature>
<dbReference type="GO" id="GO:0016020">
    <property type="term" value="C:membrane"/>
    <property type="evidence" value="ECO:0007669"/>
    <property type="project" value="InterPro"/>
</dbReference>
<keyword evidence="3" id="KW-1185">Reference proteome</keyword>
<proteinExistence type="predicted"/>
<dbReference type="AlphaFoldDB" id="C8NGG5"/>
<protein>
    <recommendedName>
        <fullName evidence="4">Rod shape-determining protein MreD</fullName>
    </recommendedName>
</protein>
<dbReference type="RefSeq" id="WP_005607101.1">
    <property type="nucleotide sequence ID" value="NZ_CP102283.1"/>
</dbReference>
<dbReference type="InterPro" id="IPR009825">
    <property type="entry name" value="ECF_substrate-spec-like"/>
</dbReference>
<reference evidence="2 3" key="1">
    <citation type="submission" date="2009-08" db="EMBL/GenBank/DDBJ databases">
        <authorList>
            <person name="Muzny D."/>
            <person name="Qin X."/>
            <person name="Deng J."/>
            <person name="Jiang H."/>
            <person name="Liu Y."/>
            <person name="Qu J."/>
            <person name="Song X.-Z."/>
            <person name="Zhang L."/>
            <person name="Thornton R."/>
            <person name="Coyle M."/>
            <person name="Francisco L."/>
            <person name="Jackson L."/>
            <person name="Javaid M."/>
            <person name="Korchina V."/>
            <person name="Kovar C."/>
            <person name="Mata R."/>
            <person name="Mathew T."/>
            <person name="Ngo R."/>
            <person name="Nguyen L."/>
            <person name="Nguyen N."/>
            <person name="Okwuonu G."/>
            <person name="Ongeri F."/>
            <person name="Pham C."/>
            <person name="Simmons D."/>
            <person name="Wilczek-Boney K."/>
            <person name="Hale W."/>
            <person name="Jakkamsetti A."/>
            <person name="Pham P."/>
            <person name="Ruth R."/>
            <person name="San Lucas F."/>
            <person name="Warren J."/>
            <person name="Zhang J."/>
            <person name="Zhao Z."/>
            <person name="Zhou C."/>
            <person name="Zhu D."/>
            <person name="Lee S."/>
            <person name="Bess C."/>
            <person name="Blankenburg K."/>
            <person name="Forbes L."/>
            <person name="Fu Q."/>
            <person name="Gubbala S."/>
            <person name="Hirani K."/>
            <person name="Jayaseelan J.C."/>
            <person name="Lara F."/>
            <person name="Munidasa M."/>
            <person name="Palculict T."/>
            <person name="Patil S."/>
            <person name="Pu L.-L."/>
            <person name="Saada N."/>
            <person name="Tang L."/>
            <person name="Weissenberger G."/>
            <person name="Zhu Y."/>
            <person name="Hemphill L."/>
            <person name="Shang Y."/>
            <person name="Youmans B."/>
            <person name="Ayvaz T."/>
            <person name="Ross M."/>
            <person name="Santibanez J."/>
            <person name="Aqrawi P."/>
            <person name="Gross S."/>
            <person name="Joshi V."/>
            <person name="Fowler G."/>
            <person name="Nazareth L."/>
            <person name="Reid J."/>
            <person name="Worley K."/>
            <person name="Petrosino J."/>
            <person name="Highlander S."/>
            <person name="Gibbs R."/>
        </authorList>
    </citation>
    <scope>NUCLEOTIDE SEQUENCE [LARGE SCALE GENOMIC DNA]</scope>
    <source>
        <strain evidence="2 3">ATCC 49175</strain>
    </source>
</reference>